<keyword evidence="3" id="KW-1185">Reference proteome</keyword>
<feature type="compositionally biased region" description="Basic and acidic residues" evidence="1">
    <location>
        <begin position="105"/>
        <end position="117"/>
    </location>
</feature>
<reference evidence="2 3" key="1">
    <citation type="submission" date="2019-09" db="EMBL/GenBank/DDBJ databases">
        <title>A chromosome-level genome assembly of the Chinese tupelo Nyssa sinensis.</title>
        <authorList>
            <person name="Yang X."/>
            <person name="Kang M."/>
            <person name="Yang Y."/>
            <person name="Xiong H."/>
            <person name="Wang M."/>
            <person name="Zhang Z."/>
            <person name="Wang Z."/>
            <person name="Wu H."/>
            <person name="Ma T."/>
            <person name="Liu J."/>
            <person name="Xi Z."/>
        </authorList>
    </citation>
    <scope>NUCLEOTIDE SEQUENCE [LARGE SCALE GENOMIC DNA]</scope>
    <source>
        <strain evidence="2">J267</strain>
        <tissue evidence="2">Leaf</tissue>
    </source>
</reference>
<sequence>MMGIQKLIMMEPENDVSGAEIGDVGQELEEFGDSEDNDPNWLDDDVVGSEDDNIFDFCNEKSGDEIMKETVEHKEKGKEKQNVDEVPNGAKDCFSAPLGPPEDGAEPKKKQTEMRTC</sequence>
<feature type="region of interest" description="Disordered" evidence="1">
    <location>
        <begin position="72"/>
        <end position="117"/>
    </location>
</feature>
<evidence type="ECO:0000256" key="1">
    <source>
        <dbReference type="SAM" id="MobiDB-lite"/>
    </source>
</evidence>
<organism evidence="2 3">
    <name type="scientific">Nyssa sinensis</name>
    <dbReference type="NCBI Taxonomy" id="561372"/>
    <lineage>
        <taxon>Eukaryota</taxon>
        <taxon>Viridiplantae</taxon>
        <taxon>Streptophyta</taxon>
        <taxon>Embryophyta</taxon>
        <taxon>Tracheophyta</taxon>
        <taxon>Spermatophyta</taxon>
        <taxon>Magnoliopsida</taxon>
        <taxon>eudicotyledons</taxon>
        <taxon>Gunneridae</taxon>
        <taxon>Pentapetalae</taxon>
        <taxon>asterids</taxon>
        <taxon>Cornales</taxon>
        <taxon>Nyssaceae</taxon>
        <taxon>Nyssa</taxon>
    </lineage>
</organism>
<dbReference type="EMBL" id="CM018048">
    <property type="protein sequence ID" value="KAA8521999.1"/>
    <property type="molecule type" value="Genomic_DNA"/>
</dbReference>
<evidence type="ECO:0000313" key="2">
    <source>
        <dbReference type="EMBL" id="KAA8521999.1"/>
    </source>
</evidence>
<name>A0A5J4ZVE0_9ASTE</name>
<proteinExistence type="predicted"/>
<evidence type="ECO:0000313" key="3">
    <source>
        <dbReference type="Proteomes" id="UP000325577"/>
    </source>
</evidence>
<feature type="compositionally biased region" description="Basic and acidic residues" evidence="1">
    <location>
        <begin position="72"/>
        <end position="83"/>
    </location>
</feature>
<dbReference type="Proteomes" id="UP000325577">
    <property type="component" value="Linkage Group LG5"/>
</dbReference>
<protein>
    <submittedName>
        <fullName evidence="2">Uncharacterized protein</fullName>
    </submittedName>
</protein>
<accession>A0A5J4ZVE0</accession>
<gene>
    <name evidence="2" type="ORF">F0562_012687</name>
</gene>
<dbReference type="AlphaFoldDB" id="A0A5J4ZVE0"/>